<dbReference type="AlphaFoldDB" id="A0A518FT23"/>
<gene>
    <name evidence="2" type="ORF">Pan153_41630</name>
</gene>
<protein>
    <submittedName>
        <fullName evidence="2">Uncharacterized protein</fullName>
    </submittedName>
</protein>
<sequence length="371" mass="41712">MQVALFFQERVMHHFKEPRHWLRVAREVADRYVVAAARQESLPPLPQDAWLRVNRWERLSQKARLNQYPIASRRCREQFQLALTSSIREWAAYRDRLLQNQVPAAVPTLREIYAELRALPLEFESVELDWEHQEIVVLTPPITLEDVDLGSFEIRLRWSDLGEPQPYRVVSLAETGDDDVHHPHVQADTLCEGEGKVPISRALAEGRIGDFFLLVQQILHTYNSGSAYVPLSRWFNIECADCDDSVSREESRSCTICEHTVCGYCRRSCASCGDALCSSCADRCTSCDETFCRGCLSTCDSCSECCCRSCLCSETCPACLEESEENSHVPSEDASLNPSPATPTASETSPTQETSTIEVQPLCLGQADLPA</sequence>
<reference evidence="2 3" key="1">
    <citation type="submission" date="2019-02" db="EMBL/GenBank/DDBJ databases">
        <title>Deep-cultivation of Planctomycetes and their phenomic and genomic characterization uncovers novel biology.</title>
        <authorList>
            <person name="Wiegand S."/>
            <person name="Jogler M."/>
            <person name="Boedeker C."/>
            <person name="Pinto D."/>
            <person name="Vollmers J."/>
            <person name="Rivas-Marin E."/>
            <person name="Kohn T."/>
            <person name="Peeters S.H."/>
            <person name="Heuer A."/>
            <person name="Rast P."/>
            <person name="Oberbeckmann S."/>
            <person name="Bunk B."/>
            <person name="Jeske O."/>
            <person name="Meyerdierks A."/>
            <person name="Storesund J.E."/>
            <person name="Kallscheuer N."/>
            <person name="Luecker S."/>
            <person name="Lage O.M."/>
            <person name="Pohl T."/>
            <person name="Merkel B.J."/>
            <person name="Hornburger P."/>
            <person name="Mueller R.-W."/>
            <person name="Bruemmer F."/>
            <person name="Labrenz M."/>
            <person name="Spormann A.M."/>
            <person name="Op den Camp H."/>
            <person name="Overmann J."/>
            <person name="Amann R."/>
            <person name="Jetten M.S.M."/>
            <person name="Mascher T."/>
            <person name="Medema M.H."/>
            <person name="Devos D.P."/>
            <person name="Kaster A.-K."/>
            <person name="Ovreas L."/>
            <person name="Rohde M."/>
            <person name="Galperin M.Y."/>
            <person name="Jogler C."/>
        </authorList>
    </citation>
    <scope>NUCLEOTIDE SEQUENCE [LARGE SCALE GENOMIC DNA]</scope>
    <source>
        <strain evidence="2 3">Pan153</strain>
    </source>
</reference>
<name>A0A518FT23_9PLAN</name>
<evidence type="ECO:0000256" key="1">
    <source>
        <dbReference type="SAM" id="MobiDB-lite"/>
    </source>
</evidence>
<dbReference type="EMBL" id="CP036317">
    <property type="protein sequence ID" value="QDV19497.1"/>
    <property type="molecule type" value="Genomic_DNA"/>
</dbReference>
<organism evidence="2 3">
    <name type="scientific">Gimesia panareensis</name>
    <dbReference type="NCBI Taxonomy" id="2527978"/>
    <lineage>
        <taxon>Bacteria</taxon>
        <taxon>Pseudomonadati</taxon>
        <taxon>Planctomycetota</taxon>
        <taxon>Planctomycetia</taxon>
        <taxon>Planctomycetales</taxon>
        <taxon>Planctomycetaceae</taxon>
        <taxon>Gimesia</taxon>
    </lineage>
</organism>
<accession>A0A518FT23</accession>
<dbReference type="Proteomes" id="UP000320839">
    <property type="component" value="Chromosome"/>
</dbReference>
<evidence type="ECO:0000313" key="2">
    <source>
        <dbReference type="EMBL" id="QDV19497.1"/>
    </source>
</evidence>
<feature type="compositionally biased region" description="Low complexity" evidence="1">
    <location>
        <begin position="338"/>
        <end position="356"/>
    </location>
</feature>
<feature type="region of interest" description="Disordered" evidence="1">
    <location>
        <begin position="328"/>
        <end position="371"/>
    </location>
</feature>
<evidence type="ECO:0000313" key="3">
    <source>
        <dbReference type="Proteomes" id="UP000320839"/>
    </source>
</evidence>
<proteinExistence type="predicted"/>